<evidence type="ECO:0000313" key="9">
    <source>
        <dbReference type="EMBL" id="USW51313.1"/>
    </source>
</evidence>
<evidence type="ECO:0000256" key="7">
    <source>
        <dbReference type="SAM" id="Phobius"/>
    </source>
</evidence>
<keyword evidence="4 6" id="KW-0788">Thiol protease</keyword>
<dbReference type="InterPro" id="IPR022684">
    <property type="entry name" value="Calpain_cysteine_protease"/>
</dbReference>
<feature type="active site" evidence="5 6">
    <location>
        <position position="257"/>
    </location>
</feature>
<dbReference type="InterPro" id="IPR001300">
    <property type="entry name" value="Peptidase_C2_calpain_cat"/>
</dbReference>
<feature type="transmembrane region" description="Helical" evidence="7">
    <location>
        <begin position="39"/>
        <end position="65"/>
    </location>
</feature>
<accession>A0A9Q9ASG5</accession>
<feature type="domain" description="Calpain catalytic" evidence="8">
    <location>
        <begin position="67"/>
        <end position="302"/>
    </location>
</feature>
<evidence type="ECO:0000256" key="3">
    <source>
        <dbReference type="ARBA" id="ARBA00022801"/>
    </source>
</evidence>
<dbReference type="Gene3D" id="3.90.70.10">
    <property type="entry name" value="Cysteine proteinases"/>
    <property type="match status" value="1"/>
</dbReference>
<dbReference type="SUPFAM" id="SSF54001">
    <property type="entry name" value="Cysteine proteinases"/>
    <property type="match status" value="1"/>
</dbReference>
<dbReference type="OrthoDB" id="3635279at2759"/>
<keyword evidence="7" id="KW-0472">Membrane</keyword>
<keyword evidence="10" id="KW-1185">Reference proteome</keyword>
<evidence type="ECO:0000256" key="6">
    <source>
        <dbReference type="PROSITE-ProRule" id="PRU00239"/>
    </source>
</evidence>
<dbReference type="PANTHER" id="PTHR10183">
    <property type="entry name" value="CALPAIN"/>
    <property type="match status" value="1"/>
</dbReference>
<dbReference type="GO" id="GO:0006508">
    <property type="term" value="P:proteolysis"/>
    <property type="evidence" value="ECO:0007669"/>
    <property type="project" value="UniProtKB-KW"/>
</dbReference>
<feature type="active site" evidence="5 6">
    <location>
        <position position="283"/>
    </location>
</feature>
<evidence type="ECO:0000256" key="5">
    <source>
        <dbReference type="PIRSR" id="PIRSR622684-1"/>
    </source>
</evidence>
<evidence type="ECO:0000259" key="8">
    <source>
        <dbReference type="PROSITE" id="PS50203"/>
    </source>
</evidence>
<keyword evidence="7" id="KW-1133">Transmembrane helix</keyword>
<dbReference type="AlphaFoldDB" id="A0A9Q9ASG5"/>
<dbReference type="EMBL" id="CP099420">
    <property type="protein sequence ID" value="USW51313.1"/>
    <property type="molecule type" value="Genomic_DNA"/>
</dbReference>
<feature type="active site" evidence="5 6">
    <location>
        <position position="78"/>
    </location>
</feature>
<dbReference type="SMART" id="SM00230">
    <property type="entry name" value="CysPc"/>
    <property type="match status" value="1"/>
</dbReference>
<keyword evidence="7" id="KW-0812">Transmembrane</keyword>
<gene>
    <name evidence="9" type="ORF">Slin15195_G046320</name>
</gene>
<evidence type="ECO:0000256" key="1">
    <source>
        <dbReference type="ARBA" id="ARBA00007623"/>
    </source>
</evidence>
<evidence type="ECO:0000256" key="4">
    <source>
        <dbReference type="ARBA" id="ARBA00022807"/>
    </source>
</evidence>
<dbReference type="PROSITE" id="PS50203">
    <property type="entry name" value="CALPAIN_CAT"/>
    <property type="match status" value="1"/>
</dbReference>
<dbReference type="Pfam" id="PF00648">
    <property type="entry name" value="Peptidase_C2"/>
    <property type="match status" value="2"/>
</dbReference>
<organism evidence="9 10">
    <name type="scientific">Septoria linicola</name>
    <dbReference type="NCBI Taxonomy" id="215465"/>
    <lineage>
        <taxon>Eukaryota</taxon>
        <taxon>Fungi</taxon>
        <taxon>Dikarya</taxon>
        <taxon>Ascomycota</taxon>
        <taxon>Pezizomycotina</taxon>
        <taxon>Dothideomycetes</taxon>
        <taxon>Dothideomycetidae</taxon>
        <taxon>Mycosphaerellales</taxon>
        <taxon>Mycosphaerellaceae</taxon>
        <taxon>Septoria</taxon>
    </lineage>
</organism>
<dbReference type="PROSITE" id="PS00139">
    <property type="entry name" value="THIOL_PROTEASE_CYS"/>
    <property type="match status" value="1"/>
</dbReference>
<keyword evidence="3 6" id="KW-0378">Hydrolase</keyword>
<dbReference type="PANTHER" id="PTHR10183:SF379">
    <property type="entry name" value="CALPAIN-5"/>
    <property type="match status" value="1"/>
</dbReference>
<dbReference type="InterPro" id="IPR038765">
    <property type="entry name" value="Papain-like_cys_pep_sf"/>
</dbReference>
<proteinExistence type="inferred from homology"/>
<name>A0A9Q9ASG5_9PEZI</name>
<comment type="similarity">
    <text evidence="1">Belongs to the peptidase C2 family.</text>
</comment>
<sequence length="302" mass="34118">MDGKYNKMSGMNKIDSWPLFLVGLQFVLSLETQDLYFCLAGLVLLLFSLAVGLSTASGQTPVVFFDKAQIEQSDLGDCWFLAGVSPLCNSNNLLAWVCVAWDVKCGVYGFVFWRDGGWTSVVVEDYLYITAKDFHRTQAGHQDRFDNRRVIWKDTYQTGFSSLHFASCGTSEYFWLPLLEKAYVKTHGDYQALSLGWTADSIQDLTGCVVDYVNCDILLDPDKLWAELRAVSGEHIFALDTPNGSSRASCDNLVFDHAYSIEGGFDYFDIWTCKWKQLVKIGNPWATRQGVWRGAWGDRSKE</sequence>
<evidence type="ECO:0000256" key="2">
    <source>
        <dbReference type="ARBA" id="ARBA00022670"/>
    </source>
</evidence>
<protein>
    <submittedName>
        <fullName evidence="9">Cysteine peptidase, cysteine active, peptidase C2, calpain, catalytic</fullName>
    </submittedName>
</protein>
<dbReference type="GO" id="GO:0004198">
    <property type="term" value="F:calcium-dependent cysteine-type endopeptidase activity"/>
    <property type="evidence" value="ECO:0007669"/>
    <property type="project" value="InterPro"/>
</dbReference>
<keyword evidence="2 6" id="KW-0645">Protease</keyword>
<dbReference type="Proteomes" id="UP001056384">
    <property type="component" value="Chromosome 3"/>
</dbReference>
<evidence type="ECO:0000313" key="10">
    <source>
        <dbReference type="Proteomes" id="UP001056384"/>
    </source>
</evidence>
<reference evidence="9" key="1">
    <citation type="submission" date="2022-06" db="EMBL/GenBank/DDBJ databases">
        <title>Complete genome sequences of two strains of the flax pathogen Septoria linicola.</title>
        <authorList>
            <person name="Lapalu N."/>
            <person name="Simon A."/>
            <person name="Demenou B."/>
            <person name="Paumier D."/>
            <person name="Guillot M.-P."/>
            <person name="Gout L."/>
            <person name="Valade R."/>
        </authorList>
    </citation>
    <scope>NUCLEOTIDE SEQUENCE</scope>
    <source>
        <strain evidence="9">SE15195</strain>
    </source>
</reference>
<dbReference type="InterPro" id="IPR000169">
    <property type="entry name" value="Pept_cys_AS"/>
</dbReference>